<dbReference type="OrthoDB" id="9773087at2"/>
<proteinExistence type="inferred from homology"/>
<dbReference type="NCBIfam" id="TIGR00018">
    <property type="entry name" value="panC"/>
    <property type="match status" value="1"/>
</dbReference>
<sequence>MTAPKFTRNQLNVYRAPVDMGRVADALRATSRTVALVPTMGALHAGHRELLRRAKRLPNAVVVASIFVNPLQFGEGEDFAAYPRTLDADLDVLSEVGVEAAFTPGEADLYAEDAAVTVHPGPLGEELEGAARPGHFAGVLTVVAKLFNIVRPHYAFFGEKDYQQLVLIRRMVRDLDFGTRVIGVPTVREPDGLALSSRNVYLSPEQREQAVALSAALVAGAHAGPRGAEDVLAAARRTLAARPEVELDYLELRGTDLGPAPVDGEARLLVAARVGGTRLIDNVPVLLGAAAERERESAEPQGLSTP</sequence>
<dbReference type="HAMAP" id="MF_00158">
    <property type="entry name" value="PanC"/>
    <property type="match status" value="1"/>
</dbReference>
<feature type="binding site" evidence="15">
    <location>
        <position position="72"/>
    </location>
    <ligand>
        <name>beta-alanine</name>
        <dbReference type="ChEBI" id="CHEBI:57966"/>
    </ligand>
</feature>
<evidence type="ECO:0000256" key="8">
    <source>
        <dbReference type="ARBA" id="ARBA00022655"/>
    </source>
</evidence>
<dbReference type="EC" id="6.3.2.1" evidence="4 15"/>
<evidence type="ECO:0000256" key="15">
    <source>
        <dbReference type="HAMAP-Rule" id="MF_00158"/>
    </source>
</evidence>
<evidence type="ECO:0000256" key="9">
    <source>
        <dbReference type="ARBA" id="ARBA00022741"/>
    </source>
</evidence>
<dbReference type="GO" id="GO:0004592">
    <property type="term" value="F:pantoate-beta-alanine ligase activity"/>
    <property type="evidence" value="ECO:0007669"/>
    <property type="project" value="UniProtKB-UniRule"/>
</dbReference>
<organism evidence="16 17">
    <name type="scientific">Amycolatopsis arida</name>
    <dbReference type="NCBI Taxonomy" id="587909"/>
    <lineage>
        <taxon>Bacteria</taxon>
        <taxon>Bacillati</taxon>
        <taxon>Actinomycetota</taxon>
        <taxon>Actinomycetes</taxon>
        <taxon>Pseudonocardiales</taxon>
        <taxon>Pseudonocardiaceae</taxon>
        <taxon>Amycolatopsis</taxon>
    </lineage>
</organism>
<evidence type="ECO:0000256" key="1">
    <source>
        <dbReference type="ARBA" id="ARBA00004496"/>
    </source>
</evidence>
<accession>A0A1I5R5X8</accession>
<keyword evidence="6 15" id="KW-0963">Cytoplasm</keyword>
<dbReference type="GO" id="GO:0015940">
    <property type="term" value="P:pantothenate biosynthetic process"/>
    <property type="evidence" value="ECO:0007669"/>
    <property type="project" value="UniProtKB-UniRule"/>
</dbReference>
<evidence type="ECO:0000256" key="7">
    <source>
        <dbReference type="ARBA" id="ARBA00022598"/>
    </source>
</evidence>
<evidence type="ECO:0000256" key="14">
    <source>
        <dbReference type="ARBA" id="ARBA00077433"/>
    </source>
</evidence>
<evidence type="ECO:0000256" key="6">
    <source>
        <dbReference type="ARBA" id="ARBA00022490"/>
    </source>
</evidence>
<reference evidence="17" key="1">
    <citation type="submission" date="2016-10" db="EMBL/GenBank/DDBJ databases">
        <authorList>
            <person name="Varghese N."/>
            <person name="Submissions S."/>
        </authorList>
    </citation>
    <scope>NUCLEOTIDE SEQUENCE [LARGE SCALE GENOMIC DNA]</scope>
    <source>
        <strain evidence="17">CGMCC 4.5579</strain>
    </source>
</reference>
<gene>
    <name evidence="15" type="primary">panC</name>
    <name evidence="16" type="ORF">SAMN05421810_102889</name>
</gene>
<name>A0A1I5R5X8_9PSEU</name>
<evidence type="ECO:0000256" key="10">
    <source>
        <dbReference type="ARBA" id="ARBA00022840"/>
    </source>
</evidence>
<evidence type="ECO:0000256" key="13">
    <source>
        <dbReference type="ARBA" id="ARBA00055042"/>
    </source>
</evidence>
<comment type="pathway">
    <text evidence="2 15">Cofactor biosynthesis; (R)-pantothenate biosynthesis; (R)-pantothenate from (R)-pantoate and beta-alanine: step 1/1.</text>
</comment>
<dbReference type="EMBL" id="FOWW01000002">
    <property type="protein sequence ID" value="SFP53747.1"/>
    <property type="molecule type" value="Genomic_DNA"/>
</dbReference>
<dbReference type="PANTHER" id="PTHR21299">
    <property type="entry name" value="CYTIDYLATE KINASE/PANTOATE-BETA-ALANINE LIGASE"/>
    <property type="match status" value="1"/>
</dbReference>
<evidence type="ECO:0000256" key="2">
    <source>
        <dbReference type="ARBA" id="ARBA00004990"/>
    </source>
</evidence>
<dbReference type="PANTHER" id="PTHR21299:SF1">
    <property type="entry name" value="PANTOATE--BETA-ALANINE LIGASE"/>
    <property type="match status" value="1"/>
</dbReference>
<comment type="miscellaneous">
    <text evidence="15">The reaction proceeds by a bi uni uni bi ping pong mechanism.</text>
</comment>
<evidence type="ECO:0000256" key="5">
    <source>
        <dbReference type="ARBA" id="ARBA00014155"/>
    </source>
</evidence>
<comment type="similarity">
    <text evidence="3 15">Belongs to the pantothenate synthetase family.</text>
</comment>
<feature type="active site" description="Proton donor" evidence="15">
    <location>
        <position position="47"/>
    </location>
</feature>
<keyword evidence="7 15" id="KW-0436">Ligase</keyword>
<dbReference type="Gene3D" id="3.40.50.620">
    <property type="entry name" value="HUPs"/>
    <property type="match status" value="1"/>
</dbReference>
<dbReference type="Pfam" id="PF02569">
    <property type="entry name" value="Pantoate_ligase"/>
    <property type="match status" value="1"/>
</dbReference>
<comment type="function">
    <text evidence="13 15">Catalyzes the condensation of pantoate with beta-alanine in an ATP-dependent reaction via a pantoyl-adenylate intermediate.</text>
</comment>
<keyword evidence="17" id="KW-1185">Reference proteome</keyword>
<keyword evidence="10 15" id="KW-0067">ATP-binding</keyword>
<feature type="binding site" evidence="15">
    <location>
        <begin position="195"/>
        <end position="198"/>
    </location>
    <ligand>
        <name>ATP</name>
        <dbReference type="ChEBI" id="CHEBI:30616"/>
    </ligand>
</feature>
<feature type="binding site" evidence="15">
    <location>
        <position position="187"/>
    </location>
    <ligand>
        <name>ATP</name>
        <dbReference type="ChEBI" id="CHEBI:30616"/>
    </ligand>
</feature>
<evidence type="ECO:0000313" key="16">
    <source>
        <dbReference type="EMBL" id="SFP53747.1"/>
    </source>
</evidence>
<dbReference type="Proteomes" id="UP000198727">
    <property type="component" value="Unassembled WGS sequence"/>
</dbReference>
<feature type="binding site" evidence="15">
    <location>
        <position position="72"/>
    </location>
    <ligand>
        <name>(R)-pantoate</name>
        <dbReference type="ChEBI" id="CHEBI:15980"/>
    </ligand>
</feature>
<comment type="catalytic activity">
    <reaction evidence="12 15">
        <text>(R)-pantoate + beta-alanine + ATP = (R)-pantothenate + AMP + diphosphate + H(+)</text>
        <dbReference type="Rhea" id="RHEA:10912"/>
        <dbReference type="ChEBI" id="CHEBI:15378"/>
        <dbReference type="ChEBI" id="CHEBI:15980"/>
        <dbReference type="ChEBI" id="CHEBI:29032"/>
        <dbReference type="ChEBI" id="CHEBI:30616"/>
        <dbReference type="ChEBI" id="CHEBI:33019"/>
        <dbReference type="ChEBI" id="CHEBI:57966"/>
        <dbReference type="ChEBI" id="CHEBI:456215"/>
        <dbReference type="EC" id="6.3.2.1"/>
    </reaction>
</comment>
<feature type="binding site" evidence="15">
    <location>
        <position position="164"/>
    </location>
    <ligand>
        <name>(R)-pantoate</name>
        <dbReference type="ChEBI" id="CHEBI:15980"/>
    </ligand>
</feature>
<dbReference type="STRING" id="587909.SAMN05421810_102889"/>
<dbReference type="FunFam" id="3.40.50.620:FF:000114">
    <property type="entry name" value="Pantothenate synthetase"/>
    <property type="match status" value="1"/>
</dbReference>
<dbReference type="Gene3D" id="3.30.1300.10">
    <property type="entry name" value="Pantoate-beta-alanine ligase, C-terminal domain"/>
    <property type="match status" value="1"/>
</dbReference>
<keyword evidence="9 15" id="KW-0547">Nucleotide-binding</keyword>
<feature type="binding site" evidence="15">
    <location>
        <begin position="158"/>
        <end position="161"/>
    </location>
    <ligand>
        <name>ATP</name>
        <dbReference type="ChEBI" id="CHEBI:30616"/>
    </ligand>
</feature>
<evidence type="ECO:0000256" key="3">
    <source>
        <dbReference type="ARBA" id="ARBA00009256"/>
    </source>
</evidence>
<comment type="subunit">
    <text evidence="15">Homodimer.</text>
</comment>
<dbReference type="InterPro" id="IPR003721">
    <property type="entry name" value="Pantoate_ligase"/>
</dbReference>
<feature type="binding site" evidence="15">
    <location>
        <begin position="40"/>
        <end position="47"/>
    </location>
    <ligand>
        <name>ATP</name>
        <dbReference type="ChEBI" id="CHEBI:30616"/>
    </ligand>
</feature>
<dbReference type="AlphaFoldDB" id="A0A1I5R5X8"/>
<dbReference type="CDD" id="cd00560">
    <property type="entry name" value="PanC"/>
    <property type="match status" value="1"/>
</dbReference>
<dbReference type="SUPFAM" id="SSF52374">
    <property type="entry name" value="Nucleotidylyl transferase"/>
    <property type="match status" value="1"/>
</dbReference>
<protein>
    <recommendedName>
        <fullName evidence="5 15">Pantothenate synthetase</fullName>
        <shortName evidence="15">PS</shortName>
        <ecNumber evidence="4 15">6.3.2.1</ecNumber>
    </recommendedName>
    <alternativeName>
        <fullName evidence="14 15">Pantoate--beta-alanine ligase</fullName>
    </alternativeName>
    <alternativeName>
        <fullName evidence="11 15">Pantoate-activating enzyme</fullName>
    </alternativeName>
</protein>
<evidence type="ECO:0000256" key="4">
    <source>
        <dbReference type="ARBA" id="ARBA00012219"/>
    </source>
</evidence>
<dbReference type="GO" id="GO:0005524">
    <property type="term" value="F:ATP binding"/>
    <property type="evidence" value="ECO:0007669"/>
    <property type="project" value="UniProtKB-KW"/>
</dbReference>
<dbReference type="GO" id="GO:0005829">
    <property type="term" value="C:cytosol"/>
    <property type="evidence" value="ECO:0007669"/>
    <property type="project" value="TreeGrafter"/>
</dbReference>
<evidence type="ECO:0000313" key="17">
    <source>
        <dbReference type="Proteomes" id="UP000198727"/>
    </source>
</evidence>
<keyword evidence="8 15" id="KW-0566">Pantothenate biosynthesis</keyword>
<dbReference type="UniPathway" id="UPA00028">
    <property type="reaction ID" value="UER00005"/>
</dbReference>
<dbReference type="InterPro" id="IPR042176">
    <property type="entry name" value="Pantoate_ligase_C"/>
</dbReference>
<dbReference type="RefSeq" id="WP_092529556.1">
    <property type="nucleotide sequence ID" value="NZ_FOWW01000002.1"/>
</dbReference>
<evidence type="ECO:0000256" key="12">
    <source>
        <dbReference type="ARBA" id="ARBA00048258"/>
    </source>
</evidence>
<comment type="subcellular location">
    <subcellularLocation>
        <location evidence="1 15">Cytoplasm</location>
    </subcellularLocation>
</comment>
<dbReference type="InterPro" id="IPR014729">
    <property type="entry name" value="Rossmann-like_a/b/a_fold"/>
</dbReference>
<evidence type="ECO:0000256" key="11">
    <source>
        <dbReference type="ARBA" id="ARBA00032806"/>
    </source>
</evidence>